<dbReference type="PIRSF" id="PIRSF009467">
    <property type="entry name" value="Ureas_acces_UreF"/>
    <property type="match status" value="1"/>
</dbReference>
<evidence type="ECO:0000313" key="5">
    <source>
        <dbReference type="Proteomes" id="UP000193200"/>
    </source>
</evidence>
<comment type="function">
    <text evidence="3">Required for maturation of urease via the functional incorporation of the urease nickel metallocenter.</text>
</comment>
<dbReference type="AlphaFoldDB" id="A0A1Y5THE4"/>
<dbReference type="InterPro" id="IPR002639">
    <property type="entry name" value="UreF"/>
</dbReference>
<dbReference type="HAMAP" id="MF_01385">
    <property type="entry name" value="UreF"/>
    <property type="match status" value="1"/>
</dbReference>
<keyword evidence="3" id="KW-0963">Cytoplasm</keyword>
<organism evidence="4 5">
    <name type="scientific">Oceanibacterium hippocampi</name>
    <dbReference type="NCBI Taxonomy" id="745714"/>
    <lineage>
        <taxon>Bacteria</taxon>
        <taxon>Pseudomonadati</taxon>
        <taxon>Pseudomonadota</taxon>
        <taxon>Alphaproteobacteria</taxon>
        <taxon>Sneathiellales</taxon>
        <taxon>Sneathiellaceae</taxon>
        <taxon>Oceanibacterium</taxon>
    </lineage>
</organism>
<keyword evidence="5" id="KW-1185">Reference proteome</keyword>
<dbReference type="Gene3D" id="1.10.4190.10">
    <property type="entry name" value="Urease accessory protein UreF"/>
    <property type="match status" value="1"/>
</dbReference>
<dbReference type="InParanoid" id="A0A1Y5THE4"/>
<evidence type="ECO:0000256" key="2">
    <source>
        <dbReference type="ARBA" id="ARBA00023186"/>
    </source>
</evidence>
<gene>
    <name evidence="3 4" type="primary">ureF</name>
    <name evidence="4" type="ORF">OCH7691_02741</name>
</gene>
<comment type="similarity">
    <text evidence="3">Belongs to the UreF family.</text>
</comment>
<evidence type="ECO:0000256" key="1">
    <source>
        <dbReference type="ARBA" id="ARBA00022988"/>
    </source>
</evidence>
<dbReference type="EMBL" id="FWFR01000002">
    <property type="protein sequence ID" value="SLN62137.1"/>
    <property type="molecule type" value="Genomic_DNA"/>
</dbReference>
<dbReference type="InterPro" id="IPR038277">
    <property type="entry name" value="UreF_sf"/>
</dbReference>
<protein>
    <recommendedName>
        <fullName evidence="3">Urease accessory protein UreF</fullName>
    </recommendedName>
</protein>
<accession>A0A1Y5THE4</accession>
<dbReference type="Proteomes" id="UP000193200">
    <property type="component" value="Unassembled WGS sequence"/>
</dbReference>
<proteinExistence type="inferred from homology"/>
<comment type="subunit">
    <text evidence="3">UreD, UreF and UreG form a complex that acts as a GTP-hydrolysis-dependent molecular chaperone, activating the urease apoprotein by helping to assemble the nickel containing metallocenter of UreC. The UreE protein probably delivers the nickel.</text>
</comment>
<comment type="subcellular location">
    <subcellularLocation>
        <location evidence="3">Cytoplasm</location>
    </subcellularLocation>
</comment>
<dbReference type="PANTHER" id="PTHR33620">
    <property type="entry name" value="UREASE ACCESSORY PROTEIN F"/>
    <property type="match status" value="1"/>
</dbReference>
<evidence type="ECO:0000313" key="4">
    <source>
        <dbReference type="EMBL" id="SLN62137.1"/>
    </source>
</evidence>
<evidence type="ECO:0000256" key="3">
    <source>
        <dbReference type="HAMAP-Rule" id="MF_01385"/>
    </source>
</evidence>
<reference evidence="4 5" key="1">
    <citation type="submission" date="2017-03" db="EMBL/GenBank/DDBJ databases">
        <authorList>
            <person name="Afonso C.L."/>
            <person name="Miller P.J."/>
            <person name="Scott M.A."/>
            <person name="Spackman E."/>
            <person name="Goraichik I."/>
            <person name="Dimitrov K.M."/>
            <person name="Suarez D.L."/>
            <person name="Swayne D.E."/>
        </authorList>
    </citation>
    <scope>NUCLEOTIDE SEQUENCE [LARGE SCALE GENOMIC DNA]</scope>
    <source>
        <strain evidence="4 5">CECT 7691</strain>
    </source>
</reference>
<keyword evidence="2 3" id="KW-0143">Chaperone</keyword>
<dbReference type="GO" id="GO:0005737">
    <property type="term" value="C:cytoplasm"/>
    <property type="evidence" value="ECO:0007669"/>
    <property type="project" value="UniProtKB-SubCell"/>
</dbReference>
<keyword evidence="1 3" id="KW-0996">Nickel insertion</keyword>
<dbReference type="GO" id="GO:0016151">
    <property type="term" value="F:nickel cation binding"/>
    <property type="evidence" value="ECO:0007669"/>
    <property type="project" value="UniProtKB-UniRule"/>
</dbReference>
<dbReference type="Pfam" id="PF01730">
    <property type="entry name" value="UreF"/>
    <property type="match status" value="1"/>
</dbReference>
<dbReference type="PANTHER" id="PTHR33620:SF1">
    <property type="entry name" value="UREASE ACCESSORY PROTEIN F"/>
    <property type="match status" value="1"/>
</dbReference>
<name>A0A1Y5THE4_9PROT</name>
<sequence>MATGTNIITATGTIMDTGTELTAPQALRLASWLSPSFPIGAFSYSHGLEFAIEHGDVTDETTLLDWLDGLLSFGSGRNEAILFAAAWRAAPDAAAFRAVAEVGAALRPSVELALETEMQGAAFLDTVIAAWPDTALAALREDLEAADIALSLPVVAGAACRLHGLPLAGAMTLHLHAFAANLVSAGVRLIPLGQTAGQRITAALEAGLLAAAAVALDRNLDDLGGAGVAAELCSLSHETQYTRLFRS</sequence>